<organism evidence="2 3">
    <name type="scientific">Roseateles agri</name>
    <dbReference type="NCBI Taxonomy" id="3098619"/>
    <lineage>
        <taxon>Bacteria</taxon>
        <taxon>Pseudomonadati</taxon>
        <taxon>Pseudomonadota</taxon>
        <taxon>Betaproteobacteria</taxon>
        <taxon>Burkholderiales</taxon>
        <taxon>Sphaerotilaceae</taxon>
        <taxon>Roseateles</taxon>
    </lineage>
</organism>
<name>A0ABU5DJU9_9BURK</name>
<proteinExistence type="predicted"/>
<gene>
    <name evidence="2" type="ORF">SNE35_18815</name>
</gene>
<dbReference type="Proteomes" id="UP001285263">
    <property type="component" value="Unassembled WGS sequence"/>
</dbReference>
<reference evidence="2 3" key="1">
    <citation type="submission" date="2023-11" db="EMBL/GenBank/DDBJ databases">
        <title>Paucibacter sp. nov., isolated from fresh soil in Korea.</title>
        <authorList>
            <person name="Le N.T.T."/>
        </authorList>
    </citation>
    <scope>NUCLEOTIDE SEQUENCE [LARGE SCALE GENOMIC DNA]</scope>
    <source>
        <strain evidence="2 3">R3-3</strain>
    </source>
</reference>
<keyword evidence="3" id="KW-1185">Reference proteome</keyword>
<dbReference type="Pfam" id="PF13643">
    <property type="entry name" value="DUF4145"/>
    <property type="match status" value="1"/>
</dbReference>
<dbReference type="InterPro" id="IPR025285">
    <property type="entry name" value="DUF4145"/>
</dbReference>
<dbReference type="EMBL" id="JAXCLA010000006">
    <property type="protein sequence ID" value="MDY0746573.1"/>
    <property type="molecule type" value="Genomic_DNA"/>
</dbReference>
<evidence type="ECO:0000313" key="3">
    <source>
        <dbReference type="Proteomes" id="UP001285263"/>
    </source>
</evidence>
<accession>A0ABU5DJU9</accession>
<dbReference type="RefSeq" id="WP_320424517.1">
    <property type="nucleotide sequence ID" value="NZ_JAXCLA010000006.1"/>
</dbReference>
<evidence type="ECO:0000259" key="1">
    <source>
        <dbReference type="Pfam" id="PF13643"/>
    </source>
</evidence>
<feature type="domain" description="DUF4145" evidence="1">
    <location>
        <begin position="101"/>
        <end position="180"/>
    </location>
</feature>
<protein>
    <submittedName>
        <fullName evidence="2">DUF4145 domain-containing protein</fullName>
    </submittedName>
</protein>
<comment type="caution">
    <text evidence="2">The sequence shown here is derived from an EMBL/GenBank/DDBJ whole genome shotgun (WGS) entry which is preliminary data.</text>
</comment>
<sequence length="207" mass="22254">MAIFTTDCPHCGTVKAAFAPVAGRNRGNHLFNVLFTCPGCSGPLVAVVHSALNLDPVTASGDLSRGDGNCNVMMAYPSVKDVDVPDHLPDRVAKAFKEGCQIVAASPNGACAQFRRALELGLKDLAPDVDAWKLEKRIDKLAEQNRLTPAIQEWAHQLRLDGNDAVHGEEEASVADAKAMESLARYVLTYLYTLPKQVELARAAGDD</sequence>
<evidence type="ECO:0000313" key="2">
    <source>
        <dbReference type="EMBL" id="MDY0746573.1"/>
    </source>
</evidence>